<dbReference type="GeneID" id="104611146"/>
<dbReference type="FunCoup" id="A0A1U8B9L8">
    <property type="interactions" value="37"/>
</dbReference>
<organism evidence="2 3">
    <name type="scientific">Nelumbo nucifera</name>
    <name type="common">Sacred lotus</name>
    <dbReference type="NCBI Taxonomy" id="4432"/>
    <lineage>
        <taxon>Eukaryota</taxon>
        <taxon>Viridiplantae</taxon>
        <taxon>Streptophyta</taxon>
        <taxon>Embryophyta</taxon>
        <taxon>Tracheophyta</taxon>
        <taxon>Spermatophyta</taxon>
        <taxon>Magnoliopsida</taxon>
        <taxon>Proteales</taxon>
        <taxon>Nelumbonaceae</taxon>
        <taxon>Nelumbo</taxon>
    </lineage>
</organism>
<reference evidence="3" key="1">
    <citation type="submission" date="2025-08" db="UniProtKB">
        <authorList>
            <consortium name="RefSeq"/>
        </authorList>
    </citation>
    <scope>IDENTIFICATION</scope>
</reference>
<feature type="compositionally biased region" description="Basic and acidic residues" evidence="1">
    <location>
        <begin position="36"/>
        <end position="47"/>
    </location>
</feature>
<accession>A0A1U8B9L8</accession>
<sequence length="94" mass="10667">MCPLRIILVFLSATLAGYFAWRTVRSSSSSSSDIDDMIHGDSSDTEKVSSQGDQEFNLKRAIQNGFWVIVDMASGRYLWRNLRMVNEGEKEKIC</sequence>
<gene>
    <name evidence="3" type="primary">LOC104611146</name>
</gene>
<evidence type="ECO:0000256" key="1">
    <source>
        <dbReference type="SAM" id="MobiDB-lite"/>
    </source>
</evidence>
<protein>
    <submittedName>
        <fullName evidence="3">Uncharacterized protein LOC104611146</fullName>
    </submittedName>
</protein>
<name>A0A1U8B9L8_NELNU</name>
<dbReference type="RefSeq" id="XP_010276379.1">
    <property type="nucleotide sequence ID" value="XM_010278077.2"/>
</dbReference>
<dbReference type="AlphaFoldDB" id="A0A1U8B9L8"/>
<keyword evidence="2" id="KW-1185">Reference proteome</keyword>
<evidence type="ECO:0000313" key="3">
    <source>
        <dbReference type="RefSeq" id="XP_010276379.1"/>
    </source>
</evidence>
<evidence type="ECO:0000313" key="2">
    <source>
        <dbReference type="Proteomes" id="UP000189703"/>
    </source>
</evidence>
<dbReference type="PANTHER" id="PTHR34132:SF2">
    <property type="entry name" value="EMB|CAB87627.1-RELATED"/>
    <property type="match status" value="1"/>
</dbReference>
<dbReference type="OMA" id="RMENGFW"/>
<proteinExistence type="predicted"/>
<dbReference type="PANTHER" id="PTHR34132">
    <property type="entry name" value="EMB|CAB87627.1-RELATED"/>
    <property type="match status" value="1"/>
</dbReference>
<dbReference type="Proteomes" id="UP000189703">
    <property type="component" value="Unplaced"/>
</dbReference>
<dbReference type="KEGG" id="nnu:104611146"/>
<feature type="region of interest" description="Disordered" evidence="1">
    <location>
        <begin position="25"/>
        <end position="51"/>
    </location>
</feature>
<dbReference type="OrthoDB" id="1930127at2759"/>
<dbReference type="eggNOG" id="ENOG502S81K">
    <property type="taxonomic scope" value="Eukaryota"/>
</dbReference>